<organism evidence="3 4">
    <name type="scientific">Mobiluncus curtisii</name>
    <dbReference type="NCBI Taxonomy" id="2051"/>
    <lineage>
        <taxon>Bacteria</taxon>
        <taxon>Bacillati</taxon>
        <taxon>Actinomycetota</taxon>
        <taxon>Actinomycetes</taxon>
        <taxon>Actinomycetales</taxon>
        <taxon>Actinomycetaceae</taxon>
        <taxon>Mobiluncus</taxon>
    </lineage>
</organism>
<feature type="transmembrane region" description="Helical" evidence="2">
    <location>
        <begin position="492"/>
        <end position="509"/>
    </location>
</feature>
<keyword evidence="2" id="KW-1133">Transmembrane helix</keyword>
<keyword evidence="2" id="KW-0812">Transmembrane</keyword>
<feature type="transmembrane region" description="Helical" evidence="2">
    <location>
        <begin position="6"/>
        <end position="30"/>
    </location>
</feature>
<dbReference type="GeneID" id="55565191"/>
<feature type="transmembrane region" description="Helical" evidence="2">
    <location>
        <begin position="530"/>
        <end position="549"/>
    </location>
</feature>
<feature type="transmembrane region" description="Helical" evidence="2">
    <location>
        <begin position="454"/>
        <end position="472"/>
    </location>
</feature>
<evidence type="ECO:0000256" key="1">
    <source>
        <dbReference type="SAM" id="MobiDB-lite"/>
    </source>
</evidence>
<accession>A0A2X2YP27</accession>
<feature type="transmembrane region" description="Helical" evidence="2">
    <location>
        <begin position="373"/>
        <end position="393"/>
    </location>
</feature>
<feature type="transmembrane region" description="Helical" evidence="2">
    <location>
        <begin position="188"/>
        <end position="212"/>
    </location>
</feature>
<proteinExistence type="predicted"/>
<keyword evidence="2" id="KW-0472">Membrane</keyword>
<feature type="transmembrane region" description="Helical" evidence="2">
    <location>
        <begin position="62"/>
        <end position="84"/>
    </location>
</feature>
<dbReference type="EMBL" id="UASJ01000001">
    <property type="protein sequence ID" value="SQB65467.1"/>
    <property type="molecule type" value="Genomic_DNA"/>
</dbReference>
<dbReference type="AlphaFoldDB" id="A0A2X2YP27"/>
<reference evidence="3 4" key="1">
    <citation type="submission" date="2018-06" db="EMBL/GenBank/DDBJ databases">
        <authorList>
            <consortium name="Pathogen Informatics"/>
            <person name="Doyle S."/>
        </authorList>
    </citation>
    <scope>NUCLEOTIDE SEQUENCE [LARGE SCALE GENOMIC DNA]</scope>
    <source>
        <strain evidence="3 4">NCTC11820</strain>
    </source>
</reference>
<name>A0A2X2YP27_9ACTO</name>
<feature type="region of interest" description="Disordered" evidence="1">
    <location>
        <begin position="280"/>
        <end position="301"/>
    </location>
</feature>
<feature type="transmembrane region" description="Helical" evidence="2">
    <location>
        <begin position="343"/>
        <end position="361"/>
    </location>
</feature>
<evidence type="ECO:0000313" key="4">
    <source>
        <dbReference type="Proteomes" id="UP000250245"/>
    </source>
</evidence>
<feature type="transmembrane region" description="Helical" evidence="2">
    <location>
        <begin position="426"/>
        <end position="447"/>
    </location>
</feature>
<feature type="transmembrane region" description="Helical" evidence="2">
    <location>
        <begin position="251"/>
        <end position="272"/>
    </location>
</feature>
<gene>
    <name evidence="3" type="ORF">NCTC11820_01534</name>
</gene>
<dbReference type="Pfam" id="PF20176">
    <property type="entry name" value="DUF6541"/>
    <property type="match status" value="2"/>
</dbReference>
<dbReference type="Proteomes" id="UP000250245">
    <property type="component" value="Unassembled WGS sequence"/>
</dbReference>
<evidence type="ECO:0000313" key="3">
    <source>
        <dbReference type="EMBL" id="SQB65467.1"/>
    </source>
</evidence>
<sequence length="717" mass="78088">MINSLLLTGATLVALVYLLVPGLTVLWGLGIHGALRVVAAPAVSLGMWAGATWIAIGLQLPWRAWLALPLLGVICLPFVVGRLWTLRPGSRAVWPRVPSSGVSGGLWAVFAGCAVLSALPYLVSTRVATRIPQTWDVVFHLSGIRYTRELASASPWITLAPMNEGVGAYYPNIFHNLVALLPGSPLQAYVGAMTAVLVLWPALLGLFALLTLTAWKGAGAASRTIAALTALGTATSSTLTANYVANLATPPYTFSLLATPGMVIFAVAIYRLRPTPVKYPRHETAGTSPDTPGRAPSAPSTVRRLTQKVRENFRRNLLSSQLAPWMSLGWLVGLAGLGCTHPAAVFNLVLLMFVPVLVLGWRRWRRWQVSRGVKLFVPLSVAVLLGVGFWLALVPRLVSMSKFANLHNHTWDLTWRLLMDYPKGPFFVGFGLGGAIYTAAAVVASVWLVRQCRLLWLVGGLVMSVTFFLLAAGPVWPGYFLTAPWYLQSGRIAPLVLMCVYPLGSLALSRGLERLVGWSRERARPRSYRWFSWALAAVVLLSGCGGTLGGRLTVIDGSYDPAVIVRGTMVTASEQAFIERVAPTLPRDAVIWGAPQIGTPFWWILGGVHVARPALNYPTGRALAVTKDLYDGQISAETCDYLKAQGVTHYYSDNDTQAAGSRYGIYIWFWNEPNAIFRPPSQMLQKIAENTVGTRSTEFTGQRLYRVNYDTCPGHVR</sequence>
<feature type="transmembrane region" description="Helical" evidence="2">
    <location>
        <begin position="105"/>
        <end position="123"/>
    </location>
</feature>
<protein>
    <submittedName>
        <fullName evidence="3">Uncharacterized protein</fullName>
    </submittedName>
</protein>
<feature type="transmembrane region" description="Helical" evidence="2">
    <location>
        <begin position="37"/>
        <end position="56"/>
    </location>
</feature>
<feature type="transmembrane region" description="Helical" evidence="2">
    <location>
        <begin position="317"/>
        <end position="337"/>
    </location>
</feature>
<dbReference type="RefSeq" id="WP_013189109.1">
    <property type="nucleotide sequence ID" value="NZ_CP068112.1"/>
</dbReference>
<dbReference type="OMA" id="NGSAYAW"/>
<evidence type="ECO:0000256" key="2">
    <source>
        <dbReference type="SAM" id="Phobius"/>
    </source>
</evidence>
<dbReference type="InterPro" id="IPR046671">
    <property type="entry name" value="DUF6541"/>
</dbReference>